<dbReference type="Proteomes" id="UP001232148">
    <property type="component" value="Unassembled WGS sequence"/>
</dbReference>
<accession>A0AAD9M205</accession>
<proteinExistence type="predicted"/>
<dbReference type="CDD" id="cd02970">
    <property type="entry name" value="PRX_like2"/>
    <property type="match status" value="1"/>
</dbReference>
<dbReference type="PANTHER" id="PTHR28630">
    <property type="match status" value="1"/>
</dbReference>
<dbReference type="Pfam" id="PF13911">
    <property type="entry name" value="AhpC-TSA_2"/>
    <property type="match status" value="1"/>
</dbReference>
<comment type="caution">
    <text evidence="2">The sequence shown here is derived from an EMBL/GenBank/DDBJ whole genome shotgun (WGS) entry which is preliminary data.</text>
</comment>
<evidence type="ECO:0008006" key="4">
    <source>
        <dbReference type="Google" id="ProtNLM"/>
    </source>
</evidence>
<name>A0AAD9M205_9PEZI</name>
<dbReference type="SUPFAM" id="SSF52833">
    <property type="entry name" value="Thioredoxin-like"/>
    <property type="match status" value="1"/>
</dbReference>
<keyword evidence="3" id="KW-1185">Reference proteome</keyword>
<dbReference type="AlphaFoldDB" id="A0AAD9M205"/>
<dbReference type="InterPro" id="IPR036249">
    <property type="entry name" value="Thioredoxin-like_sf"/>
</dbReference>
<evidence type="ECO:0000313" key="2">
    <source>
        <dbReference type="EMBL" id="KAK2026415.1"/>
    </source>
</evidence>
<evidence type="ECO:0000256" key="1">
    <source>
        <dbReference type="SAM" id="MobiDB-lite"/>
    </source>
</evidence>
<protein>
    <recommendedName>
        <fullName evidence="4">AhpC/TSA antioxidant enzyme</fullName>
    </recommendedName>
</protein>
<reference evidence="2" key="1">
    <citation type="submission" date="2021-06" db="EMBL/GenBank/DDBJ databases">
        <title>Comparative genomics, transcriptomics and evolutionary studies reveal genomic signatures of adaptation to plant cell wall in hemibiotrophic fungi.</title>
        <authorList>
            <consortium name="DOE Joint Genome Institute"/>
            <person name="Baroncelli R."/>
            <person name="Diaz J.F."/>
            <person name="Benocci T."/>
            <person name="Peng M."/>
            <person name="Battaglia E."/>
            <person name="Haridas S."/>
            <person name="Andreopoulos W."/>
            <person name="Labutti K."/>
            <person name="Pangilinan J."/>
            <person name="Floch G.L."/>
            <person name="Makela M.R."/>
            <person name="Henrissat B."/>
            <person name="Grigoriev I.V."/>
            <person name="Crouch J.A."/>
            <person name="De Vries R.P."/>
            <person name="Sukno S.A."/>
            <person name="Thon M.R."/>
        </authorList>
    </citation>
    <scope>NUCLEOTIDE SEQUENCE</scope>
    <source>
        <strain evidence="2">MAFF235873</strain>
    </source>
</reference>
<dbReference type="EMBL" id="MU842915">
    <property type="protein sequence ID" value="KAK2026415.1"/>
    <property type="molecule type" value="Genomic_DNA"/>
</dbReference>
<feature type="compositionally biased region" description="Polar residues" evidence="1">
    <location>
        <begin position="1"/>
        <end position="12"/>
    </location>
</feature>
<gene>
    <name evidence="2" type="ORF">LX32DRAFT_674787</name>
</gene>
<sequence length="229" mass="25153">MDSTDNRSSQLESDLPEGHAMVNDLPPSSRTLAEAAELQVLGHDGKPCPFKSLYSGPNSISRVVVVFIRHFFCGACQAYTHDLSTIITPEILSSHHIPTTFVIIGCGAPELIDEYSQVTNCRYPIYTDPTGKLFDALGMVRTTAVGNRTTYSSKRWLSHFVKGVYDAMVGLPSGKTMKAGDAMRVGGEFVFEEGEGGKTATWCHRMRNHRDHTEIADLCRVLGLDIQKG</sequence>
<organism evidence="2 3">
    <name type="scientific">Colletotrichum zoysiae</name>
    <dbReference type="NCBI Taxonomy" id="1216348"/>
    <lineage>
        <taxon>Eukaryota</taxon>
        <taxon>Fungi</taxon>
        <taxon>Dikarya</taxon>
        <taxon>Ascomycota</taxon>
        <taxon>Pezizomycotina</taxon>
        <taxon>Sordariomycetes</taxon>
        <taxon>Hypocreomycetidae</taxon>
        <taxon>Glomerellales</taxon>
        <taxon>Glomerellaceae</taxon>
        <taxon>Colletotrichum</taxon>
        <taxon>Colletotrichum graminicola species complex</taxon>
    </lineage>
</organism>
<dbReference type="InterPro" id="IPR032801">
    <property type="entry name" value="PXL2A/B/C"/>
</dbReference>
<dbReference type="Gene3D" id="3.40.30.10">
    <property type="entry name" value="Glutaredoxin"/>
    <property type="match status" value="1"/>
</dbReference>
<dbReference type="PANTHER" id="PTHR28630:SF3">
    <property type="entry name" value="PEROXIREDOXIN-LIKE 2C"/>
    <property type="match status" value="1"/>
</dbReference>
<feature type="region of interest" description="Disordered" evidence="1">
    <location>
        <begin position="1"/>
        <end position="26"/>
    </location>
</feature>
<evidence type="ECO:0000313" key="3">
    <source>
        <dbReference type="Proteomes" id="UP001232148"/>
    </source>
</evidence>